<keyword evidence="3" id="KW-1185">Reference proteome</keyword>
<protein>
    <submittedName>
        <fullName evidence="2">Uncharacterized protein</fullName>
    </submittedName>
</protein>
<comment type="caution">
    <text evidence="2">The sequence shown here is derived from an EMBL/GenBank/DDBJ whole genome shotgun (WGS) entry which is preliminary data.</text>
</comment>
<dbReference type="EMBL" id="JAUSVO010000007">
    <property type="protein sequence ID" value="MDQ0440303.1"/>
    <property type="molecule type" value="Genomic_DNA"/>
</dbReference>
<proteinExistence type="predicted"/>
<feature type="non-terminal residue" evidence="2">
    <location>
        <position position="71"/>
    </location>
</feature>
<reference evidence="2 3" key="1">
    <citation type="submission" date="2023-07" db="EMBL/GenBank/DDBJ databases">
        <title>Genomic Encyclopedia of Type Strains, Phase IV (KMG-IV): sequencing the most valuable type-strain genomes for metagenomic binning, comparative biology and taxonomic classification.</title>
        <authorList>
            <person name="Goeker M."/>
        </authorList>
    </citation>
    <scope>NUCLEOTIDE SEQUENCE [LARGE SCALE GENOMIC DNA]</scope>
    <source>
        <strain evidence="2 3">B6-8</strain>
    </source>
</reference>
<dbReference type="Proteomes" id="UP001241603">
    <property type="component" value="Unassembled WGS sequence"/>
</dbReference>
<organism evidence="2 3">
    <name type="scientific">Kaistia dalseonensis</name>
    <dbReference type="NCBI Taxonomy" id="410840"/>
    <lineage>
        <taxon>Bacteria</taxon>
        <taxon>Pseudomonadati</taxon>
        <taxon>Pseudomonadota</taxon>
        <taxon>Alphaproteobacteria</taxon>
        <taxon>Hyphomicrobiales</taxon>
        <taxon>Kaistiaceae</taxon>
        <taxon>Kaistia</taxon>
    </lineage>
</organism>
<gene>
    <name evidence="2" type="ORF">QO014_004716</name>
</gene>
<name>A0ABU0HDA4_9HYPH</name>
<evidence type="ECO:0000256" key="1">
    <source>
        <dbReference type="SAM" id="MobiDB-lite"/>
    </source>
</evidence>
<accession>A0ABU0HDA4</accession>
<dbReference type="RefSeq" id="WP_266351161.1">
    <property type="nucleotide sequence ID" value="NZ_JAPKNG010000007.1"/>
</dbReference>
<sequence>MSARRLTGSALKAVLRQAAEARIGEAIDRNAARLSEAIATADEALSQPSLPAGGRAGEGAAGQISVFDDLP</sequence>
<evidence type="ECO:0000313" key="2">
    <source>
        <dbReference type="EMBL" id="MDQ0440303.1"/>
    </source>
</evidence>
<feature type="region of interest" description="Disordered" evidence="1">
    <location>
        <begin position="43"/>
        <end position="71"/>
    </location>
</feature>
<evidence type="ECO:0000313" key="3">
    <source>
        <dbReference type="Proteomes" id="UP001241603"/>
    </source>
</evidence>